<organism evidence="1">
    <name type="scientific">uncultured Mycoplasmataceae bacterium</name>
    <dbReference type="NCBI Taxonomy" id="300027"/>
    <lineage>
        <taxon>Bacteria</taxon>
        <taxon>Bacillati</taxon>
        <taxon>Mycoplasmatota</taxon>
        <taxon>Mollicutes</taxon>
        <taxon>Mycoplasmataceae</taxon>
        <taxon>environmental samples</taxon>
    </lineage>
</organism>
<name>A0A6G9HHL4_9MOLU</name>
<dbReference type="SUPFAM" id="SSF116965">
    <property type="entry name" value="Hypothetical protein MPN330"/>
    <property type="match status" value="1"/>
</dbReference>
<proteinExistence type="predicted"/>
<dbReference type="InterPro" id="IPR024503">
    <property type="entry name" value="DUF3196"/>
</dbReference>
<dbReference type="AlphaFoldDB" id="A0A6G9HHL4"/>
<gene>
    <name evidence="1" type="ORF">PlMoll_0130</name>
</gene>
<sequence>MVSEDISSPYIPSEYLEHFETLYSSLYQKVNIENIQNKYNKMSKIELLTQAYDGRNLNVNVLSFFLAKYGKELEQVHFFIIEEIFMNPNISNDVKIFALTQVKAAEIDHNFSFFNNLTNEKFIISTTSNFEFEEDPKYKRILNKLEDNFLKTPSLYPLAKHIMQMCYEYYFGSEINYSEKELIDKTTDYINCFFEDREQPDKKFVDWVNNLLTFKKLKN</sequence>
<reference evidence="1" key="1">
    <citation type="journal article" date="2020" name="J. ISSAAS">
        <title>Lactobacilli and other gastrointestinal microbiota of Peromyscus leucopus, reservoir host for agents of Lyme disease and other zoonoses in North America.</title>
        <authorList>
            <person name="Milovic A."/>
            <person name="Bassam K."/>
            <person name="Shao H."/>
            <person name="Chatzistamou I."/>
            <person name="Tufts D.M."/>
            <person name="Diuk-Wasser M."/>
            <person name="Barbour A.G."/>
        </authorList>
    </citation>
    <scope>NUCLEOTIDE SEQUENCE</scope>
    <source>
        <strain evidence="1">LL85</strain>
    </source>
</reference>
<evidence type="ECO:0000313" key="1">
    <source>
        <dbReference type="EMBL" id="QIQ09850.1"/>
    </source>
</evidence>
<protein>
    <submittedName>
        <fullName evidence="1">Uncharacterized protein</fullName>
    </submittedName>
</protein>
<dbReference type="EMBL" id="MN991199">
    <property type="protein sequence ID" value="QIQ09850.1"/>
    <property type="molecule type" value="Genomic_DNA"/>
</dbReference>
<dbReference type="Pfam" id="PF11428">
    <property type="entry name" value="DUF3196"/>
    <property type="match status" value="1"/>
</dbReference>
<accession>A0A6G9HHL4</accession>